<evidence type="ECO:0000313" key="2">
    <source>
        <dbReference type="Proteomes" id="UP000276776"/>
    </source>
</evidence>
<accession>A0A158RAN6</accession>
<proteinExistence type="predicted"/>
<protein>
    <submittedName>
        <fullName evidence="1 3">Uncharacterized protein</fullName>
    </submittedName>
</protein>
<dbReference type="Proteomes" id="UP000276776">
    <property type="component" value="Unassembled WGS sequence"/>
</dbReference>
<dbReference type="OrthoDB" id="5817353at2759"/>
<reference evidence="3" key="1">
    <citation type="submission" date="2016-04" db="UniProtKB">
        <authorList>
            <consortium name="WormBaseParasite"/>
        </authorList>
    </citation>
    <scope>IDENTIFICATION</scope>
</reference>
<sequence>MFAGSVLSGTNGGLISSSSGTGTAISPGTGGMLAHSGIGLLVPSIQQFPIPHFQYPTFTMDLSPPLQHYQHMLYSLLPMQPSVYSMQQPRISMQCCAPCPDGNGICCCTPGFSTTVPPTPTSYTPYHPPFSAAANKSNQATALFASLIMLLAFINFY</sequence>
<reference evidence="1 2" key="2">
    <citation type="submission" date="2018-11" db="EMBL/GenBank/DDBJ databases">
        <authorList>
            <consortium name="Pathogen Informatics"/>
        </authorList>
    </citation>
    <scope>NUCLEOTIDE SEQUENCE [LARGE SCALE GENOMIC DNA]</scope>
</reference>
<evidence type="ECO:0000313" key="3">
    <source>
        <dbReference type="WBParaSite" id="TCLT_0000029601-mRNA-1"/>
    </source>
</evidence>
<keyword evidence="2" id="KW-1185">Reference proteome</keyword>
<dbReference type="WBParaSite" id="TCLT_0000029601-mRNA-1">
    <property type="protein sequence ID" value="TCLT_0000029601-mRNA-1"/>
    <property type="gene ID" value="TCLT_0000029601"/>
</dbReference>
<evidence type="ECO:0000313" key="1">
    <source>
        <dbReference type="EMBL" id="VDM95212.1"/>
    </source>
</evidence>
<dbReference type="EMBL" id="UYYF01000018">
    <property type="protein sequence ID" value="VDM95212.1"/>
    <property type="molecule type" value="Genomic_DNA"/>
</dbReference>
<organism evidence="3">
    <name type="scientific">Thelazia callipaeda</name>
    <name type="common">Oriental eyeworm</name>
    <name type="synonym">Parasitic nematode</name>
    <dbReference type="NCBI Taxonomy" id="103827"/>
    <lineage>
        <taxon>Eukaryota</taxon>
        <taxon>Metazoa</taxon>
        <taxon>Ecdysozoa</taxon>
        <taxon>Nematoda</taxon>
        <taxon>Chromadorea</taxon>
        <taxon>Rhabditida</taxon>
        <taxon>Spirurina</taxon>
        <taxon>Spiruromorpha</taxon>
        <taxon>Thelazioidea</taxon>
        <taxon>Thelaziidae</taxon>
        <taxon>Thelazia</taxon>
    </lineage>
</organism>
<dbReference type="AlphaFoldDB" id="A0A158RAN6"/>
<gene>
    <name evidence="1" type="ORF">TCLT_LOCUS297</name>
</gene>
<name>A0A158RAN6_THECL</name>